<evidence type="ECO:0000259" key="1">
    <source>
        <dbReference type="Pfam" id="PF00462"/>
    </source>
</evidence>
<dbReference type="InterPro" id="IPR036249">
    <property type="entry name" value="Thioredoxin-like_sf"/>
</dbReference>
<dbReference type="Gene3D" id="3.40.30.10">
    <property type="entry name" value="Glutaredoxin"/>
    <property type="match status" value="1"/>
</dbReference>
<evidence type="ECO:0000313" key="2">
    <source>
        <dbReference type="EMBL" id="SSX08834.1"/>
    </source>
</evidence>
<reference evidence="2" key="1">
    <citation type="submission" date="2018-04" db="EMBL/GenBank/DDBJ databases">
        <authorList>
            <person name="Go L.Y."/>
            <person name="Mitchell J.A."/>
        </authorList>
    </citation>
    <scope>NUCLEOTIDE SEQUENCE</scope>
    <source>
        <tissue evidence="2">Whole organism</tissue>
    </source>
</reference>
<accession>A0A336MF07</accession>
<dbReference type="CDD" id="cd03031">
    <property type="entry name" value="GRX_GRX_like"/>
    <property type="match status" value="1"/>
</dbReference>
<name>A0A336MF07_CULSO</name>
<dbReference type="PROSITE" id="PS51354">
    <property type="entry name" value="GLUTAREDOXIN_2"/>
    <property type="match status" value="1"/>
</dbReference>
<dbReference type="InterPro" id="IPR002109">
    <property type="entry name" value="Glutaredoxin"/>
</dbReference>
<dbReference type="InterPro" id="IPR042797">
    <property type="entry name" value="GRXCR1"/>
</dbReference>
<dbReference type="Pfam" id="PF00462">
    <property type="entry name" value="Glutaredoxin"/>
    <property type="match status" value="1"/>
</dbReference>
<dbReference type="AlphaFoldDB" id="A0A336MF07"/>
<dbReference type="PANTHER" id="PTHR46990">
    <property type="entry name" value="GLUTAREDOXIN DOMAIN-CONTAINING CYSTEINE-RICH PROTEIN 1"/>
    <property type="match status" value="1"/>
</dbReference>
<protein>
    <submittedName>
        <fullName evidence="3">CSON000417 protein</fullName>
    </submittedName>
</protein>
<organism evidence="3">
    <name type="scientific">Culicoides sonorensis</name>
    <name type="common">Biting midge</name>
    <dbReference type="NCBI Taxonomy" id="179676"/>
    <lineage>
        <taxon>Eukaryota</taxon>
        <taxon>Metazoa</taxon>
        <taxon>Ecdysozoa</taxon>
        <taxon>Arthropoda</taxon>
        <taxon>Hexapoda</taxon>
        <taxon>Insecta</taxon>
        <taxon>Pterygota</taxon>
        <taxon>Neoptera</taxon>
        <taxon>Endopterygota</taxon>
        <taxon>Diptera</taxon>
        <taxon>Nematocera</taxon>
        <taxon>Chironomoidea</taxon>
        <taxon>Ceratopogonidae</taxon>
        <taxon>Ceratopogoninae</taxon>
        <taxon>Culicoides</taxon>
        <taxon>Monoculicoides</taxon>
    </lineage>
</organism>
<proteinExistence type="predicted"/>
<dbReference type="PANTHER" id="PTHR46990:SF1">
    <property type="entry name" value="GLUTAREDOXIN DOMAIN-CONTAINING CYSTEINE-RICH PROTEIN 1"/>
    <property type="match status" value="1"/>
</dbReference>
<evidence type="ECO:0000313" key="3">
    <source>
        <dbReference type="EMBL" id="SSX28746.1"/>
    </source>
</evidence>
<dbReference type="EMBL" id="UFQS01001072">
    <property type="protein sequence ID" value="SSX08834.1"/>
    <property type="molecule type" value="Genomic_DNA"/>
</dbReference>
<dbReference type="Pfam" id="PF23733">
    <property type="entry name" value="GRXCR1-2_C"/>
    <property type="match status" value="1"/>
</dbReference>
<dbReference type="VEuPathDB" id="VectorBase:CSON000417"/>
<reference evidence="3" key="2">
    <citation type="submission" date="2018-07" db="EMBL/GenBank/DDBJ databases">
        <authorList>
            <person name="Quirk P.G."/>
            <person name="Krulwich T.A."/>
        </authorList>
    </citation>
    <scope>NUCLEOTIDE SEQUENCE</scope>
</reference>
<gene>
    <name evidence="3" type="primary">CSON000417</name>
</gene>
<dbReference type="SUPFAM" id="SSF52833">
    <property type="entry name" value="Thioredoxin-like"/>
    <property type="match status" value="1"/>
</dbReference>
<dbReference type="EMBL" id="UFQT01001072">
    <property type="protein sequence ID" value="SSX28746.1"/>
    <property type="molecule type" value="Genomic_DNA"/>
</dbReference>
<dbReference type="GO" id="GO:0007605">
    <property type="term" value="P:sensory perception of sound"/>
    <property type="evidence" value="ECO:0007669"/>
    <property type="project" value="InterPro"/>
</dbReference>
<sequence>MKLCCVISQNSREKRQAQVLSNIKLTVLTFCNVTCLQNSLNAYNMCKLIRCNITLHYKEKEAGKVIVYTTSMGIVRKTFTDCATVKQILKTLLVKYEERDIFMSNIYQEELRDRLQCDEIQVPQLFVDGQYVGNATTVETLNENGELRKLLKPYKSLEAPITCQMCGGFRLLPCNSCGGSKKSVHRNHHSFTKEILVLKCMACDEVGLVKCHNCNDC</sequence>
<dbReference type="OMA" id="FADCCAV"/>
<feature type="domain" description="Glutaredoxin" evidence="1">
    <location>
        <begin position="65"/>
        <end position="132"/>
    </location>
</feature>